<reference evidence="2 3" key="2">
    <citation type="submission" date="2019-04" db="EMBL/GenBank/DDBJ databases">
        <title>The genome sequence of big-headed turtle.</title>
        <authorList>
            <person name="Gong S."/>
        </authorList>
    </citation>
    <scope>NUCLEOTIDE SEQUENCE [LARGE SCALE GENOMIC DNA]</scope>
    <source>
        <strain evidence="2">DO16091913</strain>
        <tissue evidence="2">Muscle</tissue>
    </source>
</reference>
<sequence length="50" mass="5653">MQENYENVTSLGFPVSKPDISQLERGEELLSPDLQGLEEKEILRGIYTGE</sequence>
<dbReference type="AlphaFoldDB" id="A0A4D9DTW1"/>
<dbReference type="Proteomes" id="UP000297703">
    <property type="component" value="Unassembled WGS sequence"/>
</dbReference>
<evidence type="ECO:0000313" key="2">
    <source>
        <dbReference type="EMBL" id="TFJ99997.1"/>
    </source>
</evidence>
<organism evidence="2 3">
    <name type="scientific">Platysternon megacephalum</name>
    <name type="common">big-headed turtle</name>
    <dbReference type="NCBI Taxonomy" id="55544"/>
    <lineage>
        <taxon>Eukaryota</taxon>
        <taxon>Metazoa</taxon>
        <taxon>Chordata</taxon>
        <taxon>Craniata</taxon>
        <taxon>Vertebrata</taxon>
        <taxon>Euteleostomi</taxon>
        <taxon>Archelosauria</taxon>
        <taxon>Testudinata</taxon>
        <taxon>Testudines</taxon>
        <taxon>Cryptodira</taxon>
        <taxon>Durocryptodira</taxon>
        <taxon>Testudinoidea</taxon>
        <taxon>Platysternidae</taxon>
        <taxon>Platysternon</taxon>
    </lineage>
</organism>
<dbReference type="PROSITE" id="PS50805">
    <property type="entry name" value="KRAB"/>
    <property type="match status" value="1"/>
</dbReference>
<dbReference type="OrthoDB" id="9427884at2759"/>
<dbReference type="InterPro" id="IPR001909">
    <property type="entry name" value="KRAB"/>
</dbReference>
<keyword evidence="3" id="KW-1185">Reference proteome</keyword>
<reference evidence="2 3" key="1">
    <citation type="submission" date="2019-04" db="EMBL/GenBank/DDBJ databases">
        <title>Draft genome of the big-headed turtle Platysternon megacephalum.</title>
        <authorList>
            <person name="Gong S."/>
        </authorList>
    </citation>
    <scope>NUCLEOTIDE SEQUENCE [LARGE SCALE GENOMIC DNA]</scope>
    <source>
        <strain evidence="2">DO16091913</strain>
        <tissue evidence="2">Muscle</tissue>
    </source>
</reference>
<evidence type="ECO:0000313" key="3">
    <source>
        <dbReference type="Proteomes" id="UP000297703"/>
    </source>
</evidence>
<dbReference type="GO" id="GO:0006355">
    <property type="term" value="P:regulation of DNA-templated transcription"/>
    <property type="evidence" value="ECO:0007669"/>
    <property type="project" value="InterPro"/>
</dbReference>
<accession>A0A4D9DTW1</accession>
<evidence type="ECO:0000259" key="1">
    <source>
        <dbReference type="PROSITE" id="PS50805"/>
    </source>
</evidence>
<feature type="domain" description="KRAB" evidence="1">
    <location>
        <begin position="1"/>
        <end position="42"/>
    </location>
</feature>
<gene>
    <name evidence="2" type="ORF">DR999_PMT17924</name>
</gene>
<proteinExistence type="predicted"/>
<protein>
    <submittedName>
        <fullName evidence="2">TCDD-inducible poly</fullName>
    </submittedName>
</protein>
<name>A0A4D9DTW1_9SAUR</name>
<comment type="caution">
    <text evidence="2">The sequence shown here is derived from an EMBL/GenBank/DDBJ whole genome shotgun (WGS) entry which is preliminary data.</text>
</comment>
<dbReference type="EMBL" id="QXTE01000293">
    <property type="protein sequence ID" value="TFJ99997.1"/>
    <property type="molecule type" value="Genomic_DNA"/>
</dbReference>